<protein>
    <submittedName>
        <fullName evidence="1">Uncharacterized protein</fullName>
    </submittedName>
</protein>
<name>A0A2P5A8P1_PARAD</name>
<organism evidence="1 2">
    <name type="scientific">Parasponia andersonii</name>
    <name type="common">Sponia andersonii</name>
    <dbReference type="NCBI Taxonomy" id="3476"/>
    <lineage>
        <taxon>Eukaryota</taxon>
        <taxon>Viridiplantae</taxon>
        <taxon>Streptophyta</taxon>
        <taxon>Embryophyta</taxon>
        <taxon>Tracheophyta</taxon>
        <taxon>Spermatophyta</taxon>
        <taxon>Magnoliopsida</taxon>
        <taxon>eudicotyledons</taxon>
        <taxon>Gunneridae</taxon>
        <taxon>Pentapetalae</taxon>
        <taxon>rosids</taxon>
        <taxon>fabids</taxon>
        <taxon>Rosales</taxon>
        <taxon>Cannabaceae</taxon>
        <taxon>Parasponia</taxon>
    </lineage>
</organism>
<dbReference type="Proteomes" id="UP000237105">
    <property type="component" value="Unassembled WGS sequence"/>
</dbReference>
<reference evidence="2" key="1">
    <citation type="submission" date="2016-06" db="EMBL/GenBank/DDBJ databases">
        <title>Parallel loss of symbiosis genes in relatives of nitrogen-fixing non-legume Parasponia.</title>
        <authorList>
            <person name="Van Velzen R."/>
            <person name="Holmer R."/>
            <person name="Bu F."/>
            <person name="Rutten L."/>
            <person name="Van Zeijl A."/>
            <person name="Liu W."/>
            <person name="Santuari L."/>
            <person name="Cao Q."/>
            <person name="Sharma T."/>
            <person name="Shen D."/>
            <person name="Roswanjaya Y."/>
            <person name="Wardhani T."/>
            <person name="Kalhor M.S."/>
            <person name="Jansen J."/>
            <person name="Van den Hoogen J."/>
            <person name="Gungor B."/>
            <person name="Hartog M."/>
            <person name="Hontelez J."/>
            <person name="Verver J."/>
            <person name="Yang W.-C."/>
            <person name="Schijlen E."/>
            <person name="Repin R."/>
            <person name="Schilthuizen M."/>
            <person name="Schranz E."/>
            <person name="Heidstra R."/>
            <person name="Miyata K."/>
            <person name="Fedorova E."/>
            <person name="Kohlen W."/>
            <person name="Bisseling T."/>
            <person name="Smit S."/>
            <person name="Geurts R."/>
        </authorList>
    </citation>
    <scope>NUCLEOTIDE SEQUENCE [LARGE SCALE GENOMIC DNA]</scope>
    <source>
        <strain evidence="2">cv. WU1-14</strain>
    </source>
</reference>
<sequence length="73" mass="7577">PGQVYGGINERFAATGLARHRSESSGVAADGYKGFDGRVFELDCLSKCGELCEVGRGDGDVVGLGIEIGESIK</sequence>
<feature type="non-terminal residue" evidence="1">
    <location>
        <position position="1"/>
    </location>
</feature>
<accession>A0A2P5A8P1</accession>
<evidence type="ECO:0000313" key="2">
    <source>
        <dbReference type="Proteomes" id="UP000237105"/>
    </source>
</evidence>
<dbReference type="EMBL" id="JXTB01000771">
    <property type="protein sequence ID" value="PON32911.1"/>
    <property type="molecule type" value="Genomic_DNA"/>
</dbReference>
<evidence type="ECO:0000313" key="1">
    <source>
        <dbReference type="EMBL" id="PON32911.1"/>
    </source>
</evidence>
<dbReference type="AlphaFoldDB" id="A0A2P5A8P1"/>
<proteinExistence type="predicted"/>
<comment type="caution">
    <text evidence="1">The sequence shown here is derived from an EMBL/GenBank/DDBJ whole genome shotgun (WGS) entry which is preliminary data.</text>
</comment>
<keyword evidence="2" id="KW-1185">Reference proteome</keyword>
<gene>
    <name evidence="1" type="ORF">PanWU01x14_357120</name>
</gene>